<dbReference type="GO" id="GO:0046100">
    <property type="term" value="P:hypoxanthine metabolic process"/>
    <property type="evidence" value="ECO:0007669"/>
    <property type="project" value="TreeGrafter"/>
</dbReference>
<dbReference type="InterPro" id="IPR000836">
    <property type="entry name" value="PRTase_dom"/>
</dbReference>
<dbReference type="PANTHER" id="PTHR43340">
    <property type="entry name" value="HYPOXANTHINE-GUANINE PHOSPHORIBOSYLTRANSFERASE"/>
    <property type="match status" value="1"/>
</dbReference>
<evidence type="ECO:0000256" key="8">
    <source>
        <dbReference type="ARBA" id="ARBA00022679"/>
    </source>
</evidence>
<name>A0A2A4Z3S3_9PROT</name>
<dbReference type="GO" id="GO:0032263">
    <property type="term" value="P:GMP salvage"/>
    <property type="evidence" value="ECO:0007669"/>
    <property type="project" value="TreeGrafter"/>
</dbReference>
<dbReference type="EC" id="2.4.2.8" evidence="5 15"/>
<evidence type="ECO:0000256" key="6">
    <source>
        <dbReference type="ARBA" id="ARBA00022490"/>
    </source>
</evidence>
<dbReference type="InterPro" id="IPR050408">
    <property type="entry name" value="HGPRT"/>
</dbReference>
<organism evidence="17">
    <name type="scientific">OCS116 cluster bacterium</name>
    <dbReference type="NCBI Taxonomy" id="2030921"/>
    <lineage>
        <taxon>Bacteria</taxon>
        <taxon>Pseudomonadati</taxon>
        <taxon>Pseudomonadota</taxon>
        <taxon>Alphaproteobacteria</taxon>
        <taxon>OCS116 cluster</taxon>
    </lineage>
</organism>
<dbReference type="NCBIfam" id="TIGR01203">
    <property type="entry name" value="HGPRTase"/>
    <property type="match status" value="1"/>
</dbReference>
<reference evidence="17" key="2">
    <citation type="journal article" date="2018" name="ISME J.">
        <title>A dynamic microbial community with high functional redundancy inhabits the cold, oxic subseafloor aquifer.</title>
        <authorList>
            <person name="Tully B.J."/>
            <person name="Wheat C.G."/>
            <person name="Glazer B.T."/>
            <person name="Huber J.A."/>
        </authorList>
    </citation>
    <scope>NUCLEOTIDE SEQUENCE</scope>
    <source>
        <strain evidence="17">NORP83</strain>
    </source>
</reference>
<keyword evidence="6 15" id="KW-0963">Cytoplasm</keyword>
<comment type="subcellular location">
    <subcellularLocation>
        <location evidence="2 15">Cytoplasm</location>
    </subcellularLocation>
</comment>
<sequence length="182" mass="20387">MTQNKKPNIKVLYDEETLATQVERLAQEVAVDLPENVLVISILKGSFIFAADLLRAIHRAGGTPDVEFITLSSYGHRQTSSGKVEIMRDINNDVNGREILLVDDILESGRTMAFAKDLMYARGAKSVRTCVLLDKPHHRAVDIKPDYKAFDCEDLFVIGYGMDMAHGYRQLPYIGVVVDDDE</sequence>
<dbReference type="InterPro" id="IPR029057">
    <property type="entry name" value="PRTase-like"/>
</dbReference>
<evidence type="ECO:0000256" key="2">
    <source>
        <dbReference type="ARBA" id="ARBA00004496"/>
    </source>
</evidence>
<comment type="catalytic activity">
    <reaction evidence="13">
        <text>GMP + diphosphate = guanine + 5-phospho-alpha-D-ribose 1-diphosphate</text>
        <dbReference type="Rhea" id="RHEA:25424"/>
        <dbReference type="ChEBI" id="CHEBI:16235"/>
        <dbReference type="ChEBI" id="CHEBI:33019"/>
        <dbReference type="ChEBI" id="CHEBI:58017"/>
        <dbReference type="ChEBI" id="CHEBI:58115"/>
        <dbReference type="EC" id="2.4.2.8"/>
    </reaction>
    <physiologicalReaction direction="right-to-left" evidence="13">
        <dbReference type="Rhea" id="RHEA:25426"/>
    </physiologicalReaction>
</comment>
<comment type="similarity">
    <text evidence="4 15">Belongs to the purine/pyrimidine phosphoribosyltransferase family.</text>
</comment>
<dbReference type="GO" id="GO:0032264">
    <property type="term" value="P:IMP salvage"/>
    <property type="evidence" value="ECO:0007669"/>
    <property type="project" value="UniProtKB-UniPathway"/>
</dbReference>
<evidence type="ECO:0000256" key="11">
    <source>
        <dbReference type="ARBA" id="ARBA00022741"/>
    </source>
</evidence>
<dbReference type="Pfam" id="PF00156">
    <property type="entry name" value="Pribosyltran"/>
    <property type="match status" value="1"/>
</dbReference>
<comment type="caution">
    <text evidence="17">The sequence shown here is derived from an EMBL/GenBank/DDBJ whole genome shotgun (WGS) entry which is preliminary data.</text>
</comment>
<evidence type="ECO:0000313" key="17">
    <source>
        <dbReference type="EMBL" id="PCJ01635.1"/>
    </source>
</evidence>
<dbReference type="UniPathway" id="UPA00591">
    <property type="reaction ID" value="UER00648"/>
</dbReference>
<evidence type="ECO:0000256" key="15">
    <source>
        <dbReference type="RuleBase" id="RU364099"/>
    </source>
</evidence>
<keyword evidence="12 15" id="KW-0460">Magnesium</keyword>
<dbReference type="GO" id="GO:0052657">
    <property type="term" value="F:guanine phosphoribosyltransferase activity"/>
    <property type="evidence" value="ECO:0007669"/>
    <property type="project" value="RHEA"/>
</dbReference>
<keyword evidence="9 15" id="KW-0479">Metal-binding</keyword>
<evidence type="ECO:0000256" key="5">
    <source>
        <dbReference type="ARBA" id="ARBA00011895"/>
    </source>
</evidence>
<comment type="pathway">
    <text evidence="3 15">Purine metabolism; IMP biosynthesis via salvage pathway; IMP from hypoxanthine: step 1/1.</text>
</comment>
<evidence type="ECO:0000256" key="7">
    <source>
        <dbReference type="ARBA" id="ARBA00022676"/>
    </source>
</evidence>
<dbReference type="Gene3D" id="3.40.50.2020">
    <property type="match status" value="1"/>
</dbReference>
<dbReference type="CDD" id="cd06223">
    <property type="entry name" value="PRTases_typeI"/>
    <property type="match status" value="1"/>
</dbReference>
<comment type="cofactor">
    <cofactor evidence="1 15">
        <name>Mg(2+)</name>
        <dbReference type="ChEBI" id="CHEBI:18420"/>
    </cofactor>
</comment>
<protein>
    <recommendedName>
        <fullName evidence="5 15">Hypoxanthine phosphoribosyltransferase</fullName>
        <ecNumber evidence="5 15">2.4.2.8</ecNumber>
    </recommendedName>
</protein>
<evidence type="ECO:0000256" key="3">
    <source>
        <dbReference type="ARBA" id="ARBA00004669"/>
    </source>
</evidence>
<dbReference type="EMBL" id="NVUS01000007">
    <property type="protein sequence ID" value="PCJ01635.1"/>
    <property type="molecule type" value="Genomic_DNA"/>
</dbReference>
<keyword evidence="7 15" id="KW-0328">Glycosyltransferase</keyword>
<proteinExistence type="inferred from homology"/>
<dbReference type="InterPro" id="IPR005904">
    <property type="entry name" value="Hxn_phspho_trans"/>
</dbReference>
<evidence type="ECO:0000259" key="16">
    <source>
        <dbReference type="Pfam" id="PF00156"/>
    </source>
</evidence>
<keyword evidence="10 15" id="KW-0660">Purine salvage</keyword>
<dbReference type="PANTHER" id="PTHR43340:SF1">
    <property type="entry name" value="HYPOXANTHINE PHOSPHORIBOSYLTRANSFERASE"/>
    <property type="match status" value="1"/>
</dbReference>
<feature type="domain" description="Phosphoribosyltransferase" evidence="16">
    <location>
        <begin position="12"/>
        <end position="163"/>
    </location>
</feature>
<dbReference type="GO" id="GO:0005829">
    <property type="term" value="C:cytosol"/>
    <property type="evidence" value="ECO:0007669"/>
    <property type="project" value="TreeGrafter"/>
</dbReference>
<comment type="catalytic activity">
    <reaction evidence="14">
        <text>IMP + diphosphate = hypoxanthine + 5-phospho-alpha-D-ribose 1-diphosphate</text>
        <dbReference type="Rhea" id="RHEA:17973"/>
        <dbReference type="ChEBI" id="CHEBI:17368"/>
        <dbReference type="ChEBI" id="CHEBI:33019"/>
        <dbReference type="ChEBI" id="CHEBI:58017"/>
        <dbReference type="ChEBI" id="CHEBI:58053"/>
        <dbReference type="EC" id="2.4.2.8"/>
    </reaction>
    <physiologicalReaction direction="right-to-left" evidence="14">
        <dbReference type="Rhea" id="RHEA:17975"/>
    </physiologicalReaction>
</comment>
<evidence type="ECO:0000256" key="4">
    <source>
        <dbReference type="ARBA" id="ARBA00008391"/>
    </source>
</evidence>
<dbReference type="GO" id="GO:0004422">
    <property type="term" value="F:hypoxanthine phosphoribosyltransferase activity"/>
    <property type="evidence" value="ECO:0007669"/>
    <property type="project" value="InterPro"/>
</dbReference>
<evidence type="ECO:0000256" key="9">
    <source>
        <dbReference type="ARBA" id="ARBA00022723"/>
    </source>
</evidence>
<dbReference type="GO" id="GO:0000287">
    <property type="term" value="F:magnesium ion binding"/>
    <property type="evidence" value="ECO:0007669"/>
    <property type="project" value="TreeGrafter"/>
</dbReference>
<gene>
    <name evidence="17" type="primary">hpt</name>
    <name evidence="17" type="ORF">COB13_07175</name>
</gene>
<dbReference type="SUPFAM" id="SSF53271">
    <property type="entry name" value="PRTase-like"/>
    <property type="match status" value="1"/>
</dbReference>
<reference key="1">
    <citation type="submission" date="2017-08" db="EMBL/GenBank/DDBJ databases">
        <title>A dynamic microbial community with high functional redundancy inhabits the cold, oxic subseafloor aquifer.</title>
        <authorList>
            <person name="Tully B.J."/>
            <person name="Wheat C.G."/>
            <person name="Glazer B.T."/>
            <person name="Huber J.A."/>
        </authorList>
    </citation>
    <scope>NUCLEOTIDE SEQUENCE [LARGE SCALE GENOMIC DNA]</scope>
</reference>
<accession>A0A2A4Z3S3</accession>
<evidence type="ECO:0000256" key="10">
    <source>
        <dbReference type="ARBA" id="ARBA00022726"/>
    </source>
</evidence>
<dbReference type="GO" id="GO:0000166">
    <property type="term" value="F:nucleotide binding"/>
    <property type="evidence" value="ECO:0007669"/>
    <property type="project" value="UniProtKB-KW"/>
</dbReference>
<dbReference type="GO" id="GO:0006178">
    <property type="term" value="P:guanine salvage"/>
    <property type="evidence" value="ECO:0007669"/>
    <property type="project" value="TreeGrafter"/>
</dbReference>
<evidence type="ECO:0000256" key="1">
    <source>
        <dbReference type="ARBA" id="ARBA00001946"/>
    </source>
</evidence>
<evidence type="ECO:0000256" key="14">
    <source>
        <dbReference type="ARBA" id="ARBA00049402"/>
    </source>
</evidence>
<evidence type="ECO:0000256" key="13">
    <source>
        <dbReference type="ARBA" id="ARBA00048811"/>
    </source>
</evidence>
<keyword evidence="8 15" id="KW-0808">Transferase</keyword>
<evidence type="ECO:0000256" key="12">
    <source>
        <dbReference type="ARBA" id="ARBA00022842"/>
    </source>
</evidence>
<keyword evidence="11 15" id="KW-0547">Nucleotide-binding</keyword>
<dbReference type="GO" id="GO:0006166">
    <property type="term" value="P:purine ribonucleoside salvage"/>
    <property type="evidence" value="ECO:0007669"/>
    <property type="project" value="UniProtKB-KW"/>
</dbReference>
<dbReference type="AlphaFoldDB" id="A0A2A4Z3S3"/>